<reference evidence="5" key="1">
    <citation type="journal article" date="2015" name="Nat. Genet.">
        <title>The genome and transcriptome of the zoonotic hookworm Ancylostoma ceylanicum identify infection-specific gene families.</title>
        <authorList>
            <person name="Schwarz E.M."/>
            <person name="Hu Y."/>
            <person name="Antoshechkin I."/>
            <person name="Miller M.M."/>
            <person name="Sternberg P.W."/>
            <person name="Aroian R.V."/>
        </authorList>
    </citation>
    <scope>NUCLEOTIDE SEQUENCE</scope>
    <source>
        <strain evidence="5">HY135</strain>
    </source>
</reference>
<dbReference type="OrthoDB" id="10061449at2759"/>
<dbReference type="Proteomes" id="UP000024635">
    <property type="component" value="Unassembled WGS sequence"/>
</dbReference>
<organism evidence="4 5">
    <name type="scientific">Ancylostoma ceylanicum</name>
    <dbReference type="NCBI Taxonomy" id="53326"/>
    <lineage>
        <taxon>Eukaryota</taxon>
        <taxon>Metazoa</taxon>
        <taxon>Ecdysozoa</taxon>
        <taxon>Nematoda</taxon>
        <taxon>Chromadorea</taxon>
        <taxon>Rhabditida</taxon>
        <taxon>Rhabditina</taxon>
        <taxon>Rhabditomorpha</taxon>
        <taxon>Strongyloidea</taxon>
        <taxon>Ancylostomatidae</taxon>
        <taxon>Ancylostomatinae</taxon>
        <taxon>Ancylostoma</taxon>
    </lineage>
</organism>
<dbReference type="SUPFAM" id="SSF50494">
    <property type="entry name" value="Trypsin-like serine proteases"/>
    <property type="match status" value="1"/>
</dbReference>
<dbReference type="InterPro" id="IPR033116">
    <property type="entry name" value="TRYPSIN_SER"/>
</dbReference>
<dbReference type="EMBL" id="JARK01001594">
    <property type="protein sequence ID" value="EYB87684.1"/>
    <property type="molecule type" value="Genomic_DNA"/>
</dbReference>
<dbReference type="InterPro" id="IPR018114">
    <property type="entry name" value="TRYPSIN_HIS"/>
</dbReference>
<proteinExistence type="predicted"/>
<dbReference type="InterPro" id="IPR001314">
    <property type="entry name" value="Peptidase_S1A"/>
</dbReference>
<name>A0A016SBL4_9BILA</name>
<dbReference type="Pfam" id="PF00089">
    <property type="entry name" value="Trypsin"/>
    <property type="match status" value="1"/>
</dbReference>
<accession>A0A016SBL4</accession>
<dbReference type="Gene3D" id="2.40.10.10">
    <property type="entry name" value="Trypsin-like serine proteases"/>
    <property type="match status" value="2"/>
</dbReference>
<dbReference type="PANTHER" id="PTHR24260:SF136">
    <property type="entry name" value="GH08193P-RELATED"/>
    <property type="match status" value="1"/>
</dbReference>
<evidence type="ECO:0000256" key="1">
    <source>
        <dbReference type="ARBA" id="ARBA00023157"/>
    </source>
</evidence>
<comment type="caution">
    <text evidence="4">The sequence shown here is derived from an EMBL/GenBank/DDBJ whole genome shotgun (WGS) entry which is preliminary data.</text>
</comment>
<dbReference type="PANTHER" id="PTHR24260">
    <property type="match status" value="1"/>
</dbReference>
<dbReference type="GO" id="GO:0004252">
    <property type="term" value="F:serine-type endopeptidase activity"/>
    <property type="evidence" value="ECO:0007669"/>
    <property type="project" value="InterPro"/>
</dbReference>
<evidence type="ECO:0000256" key="2">
    <source>
        <dbReference type="RuleBase" id="RU363034"/>
    </source>
</evidence>
<dbReference type="GO" id="GO:0006508">
    <property type="term" value="P:proteolysis"/>
    <property type="evidence" value="ECO:0007669"/>
    <property type="project" value="UniProtKB-KW"/>
</dbReference>
<dbReference type="AlphaFoldDB" id="A0A016SBL4"/>
<keyword evidence="1" id="KW-1015">Disulfide bond</keyword>
<protein>
    <recommendedName>
        <fullName evidence="3">Peptidase S1 domain-containing protein</fullName>
    </recommendedName>
</protein>
<dbReference type="PROSITE" id="PS50240">
    <property type="entry name" value="TRYPSIN_DOM"/>
    <property type="match status" value="1"/>
</dbReference>
<keyword evidence="5" id="KW-1185">Reference proteome</keyword>
<feature type="domain" description="Peptidase S1" evidence="3">
    <location>
        <begin position="1"/>
        <end position="237"/>
    </location>
</feature>
<gene>
    <name evidence="4" type="primary">Acey_s0258.g420</name>
    <name evidence="4" type="ORF">Y032_0258g420</name>
</gene>
<sequence length="258" mass="28452">MSDESSRYELGDKYALCAGVQISSRHIMTAAHCVMVYNRELNSMQCLYRKERRKFERDFLPAQNISVYVGTRCNFPESCVPRHEAAKIWAHEQWDICDLSHDIALIELRNNVPLGQSSPICMPEENTKLAILLRSAGSGMDSTITSENKYARGVQVVNLRIKSENKALAAITTNSRNSAMCGGDSGGPLFQFNTHGQYIVVGVVSGALVECGEENFNNENFFADVRLHLTWICNRTGVCPISARTNASGIGSIAPVGQ</sequence>
<dbReference type="PROSITE" id="PS00135">
    <property type="entry name" value="TRYPSIN_SER"/>
    <property type="match status" value="1"/>
</dbReference>
<dbReference type="InterPro" id="IPR009003">
    <property type="entry name" value="Peptidase_S1_PA"/>
</dbReference>
<dbReference type="SMART" id="SM00020">
    <property type="entry name" value="Tryp_SPc"/>
    <property type="match status" value="1"/>
</dbReference>
<dbReference type="InterPro" id="IPR051333">
    <property type="entry name" value="CLIP_Serine_Protease"/>
</dbReference>
<dbReference type="InterPro" id="IPR001254">
    <property type="entry name" value="Trypsin_dom"/>
</dbReference>
<dbReference type="PROSITE" id="PS00134">
    <property type="entry name" value="TRYPSIN_HIS"/>
    <property type="match status" value="1"/>
</dbReference>
<keyword evidence="2" id="KW-0645">Protease</keyword>
<keyword evidence="2" id="KW-0720">Serine protease</keyword>
<dbReference type="PRINTS" id="PR00722">
    <property type="entry name" value="CHYMOTRYPSIN"/>
</dbReference>
<keyword evidence="2" id="KW-0378">Hydrolase</keyword>
<evidence type="ECO:0000313" key="4">
    <source>
        <dbReference type="EMBL" id="EYB87684.1"/>
    </source>
</evidence>
<evidence type="ECO:0000313" key="5">
    <source>
        <dbReference type="Proteomes" id="UP000024635"/>
    </source>
</evidence>
<dbReference type="InterPro" id="IPR043504">
    <property type="entry name" value="Peptidase_S1_PA_chymotrypsin"/>
</dbReference>
<evidence type="ECO:0000259" key="3">
    <source>
        <dbReference type="PROSITE" id="PS50240"/>
    </source>
</evidence>
<dbReference type="STRING" id="53326.A0A016SBL4"/>